<dbReference type="Pfam" id="PF00356">
    <property type="entry name" value="LacI"/>
    <property type="match status" value="1"/>
</dbReference>
<keyword evidence="2" id="KW-0238">DNA-binding</keyword>
<keyword evidence="1" id="KW-0805">Transcription regulation</keyword>
<dbReference type="Pfam" id="PF13377">
    <property type="entry name" value="Peripla_BP_3"/>
    <property type="match status" value="1"/>
</dbReference>
<dbReference type="PROSITE" id="PS00356">
    <property type="entry name" value="HTH_LACI_1"/>
    <property type="match status" value="1"/>
</dbReference>
<dbReference type="PROSITE" id="PS50932">
    <property type="entry name" value="HTH_LACI_2"/>
    <property type="match status" value="1"/>
</dbReference>
<gene>
    <name evidence="5" type="ORF">LKD37_01260</name>
</gene>
<evidence type="ECO:0000256" key="3">
    <source>
        <dbReference type="ARBA" id="ARBA00023163"/>
    </source>
</evidence>
<dbReference type="InterPro" id="IPR000843">
    <property type="entry name" value="HTH_LacI"/>
</dbReference>
<evidence type="ECO:0000259" key="4">
    <source>
        <dbReference type="PROSITE" id="PS50932"/>
    </source>
</evidence>
<dbReference type="Proteomes" id="UP001199319">
    <property type="component" value="Unassembled WGS sequence"/>
</dbReference>
<dbReference type="Gene3D" id="3.40.50.2300">
    <property type="match status" value="2"/>
</dbReference>
<evidence type="ECO:0000256" key="2">
    <source>
        <dbReference type="ARBA" id="ARBA00023125"/>
    </source>
</evidence>
<protein>
    <submittedName>
        <fullName evidence="5">LacI family transcriptional regulator</fullName>
    </submittedName>
</protein>
<dbReference type="PANTHER" id="PTHR30146">
    <property type="entry name" value="LACI-RELATED TRANSCRIPTIONAL REPRESSOR"/>
    <property type="match status" value="1"/>
</dbReference>
<organism evidence="5 6">
    <name type="scientific">Brotocaccenecus cirricatena</name>
    <dbReference type="NCBI Taxonomy" id="3064195"/>
    <lineage>
        <taxon>Bacteria</taxon>
        <taxon>Bacillati</taxon>
        <taxon>Bacillota</taxon>
        <taxon>Clostridia</taxon>
        <taxon>Eubacteriales</taxon>
        <taxon>Oscillospiraceae</taxon>
        <taxon>Brotocaccenecus</taxon>
    </lineage>
</organism>
<dbReference type="Gene3D" id="1.10.260.40">
    <property type="entry name" value="lambda repressor-like DNA-binding domains"/>
    <property type="match status" value="1"/>
</dbReference>
<dbReference type="CDD" id="cd01392">
    <property type="entry name" value="HTH_LacI"/>
    <property type="match status" value="1"/>
</dbReference>
<keyword evidence="6" id="KW-1185">Reference proteome</keyword>
<evidence type="ECO:0000313" key="5">
    <source>
        <dbReference type="EMBL" id="MCC2128158.1"/>
    </source>
</evidence>
<dbReference type="SUPFAM" id="SSF53822">
    <property type="entry name" value="Periplasmic binding protein-like I"/>
    <property type="match status" value="1"/>
</dbReference>
<dbReference type="InterPro" id="IPR046335">
    <property type="entry name" value="LacI/GalR-like_sensor"/>
</dbReference>
<dbReference type="PANTHER" id="PTHR30146:SF109">
    <property type="entry name" value="HTH-TYPE TRANSCRIPTIONAL REGULATOR GALS"/>
    <property type="match status" value="1"/>
</dbReference>
<sequence length="349" mass="38303">MMEKRATLRDIAKAAGVSVASVSNAINGVDKISEETRERIYQVMQDMDYQQNLVARTLSRGVSEMIGLLLPITEEDSSTSLLLRDNPFYGEIVSGAEYEASALGYDILIKGIRPGESCRDWVCKRNLDGAIFIGNYTDLISEEMQSLGKQLVLVDCYDKGTQVHSNIGIDDENGGYLATKYLLENEHKRIALASSSIIVDGPIRRRYLGYKKAMNEAGIADVEDLVFHDALSFDGGYRIGRRLLGRPDITAVFAVGDIMAFGIMKAMYTAGKQIPDDLSIVGFDNTKGCEFSMPALTSVDQPVYDRGRMAVQALVSAIRDEKCSLTRRTLPVSLEIRSSVAPLLAKGGM</sequence>
<dbReference type="EMBL" id="JAJEPW010000002">
    <property type="protein sequence ID" value="MCC2128158.1"/>
    <property type="molecule type" value="Genomic_DNA"/>
</dbReference>
<evidence type="ECO:0000256" key="1">
    <source>
        <dbReference type="ARBA" id="ARBA00023015"/>
    </source>
</evidence>
<dbReference type="GO" id="GO:0000976">
    <property type="term" value="F:transcription cis-regulatory region binding"/>
    <property type="evidence" value="ECO:0007669"/>
    <property type="project" value="TreeGrafter"/>
</dbReference>
<dbReference type="InterPro" id="IPR010982">
    <property type="entry name" value="Lambda_DNA-bd_dom_sf"/>
</dbReference>
<name>A0AAE3ABW2_9FIRM</name>
<dbReference type="CDD" id="cd06267">
    <property type="entry name" value="PBP1_LacI_sugar_binding-like"/>
    <property type="match status" value="1"/>
</dbReference>
<dbReference type="GO" id="GO:0003700">
    <property type="term" value="F:DNA-binding transcription factor activity"/>
    <property type="evidence" value="ECO:0007669"/>
    <property type="project" value="TreeGrafter"/>
</dbReference>
<feature type="domain" description="HTH lacI-type" evidence="4">
    <location>
        <begin position="6"/>
        <end position="60"/>
    </location>
</feature>
<reference evidence="5" key="1">
    <citation type="submission" date="2021-10" db="EMBL/GenBank/DDBJ databases">
        <title>Anaerobic single-cell dispensing facilitates the cultivation of human gut bacteria.</title>
        <authorList>
            <person name="Afrizal A."/>
        </authorList>
    </citation>
    <scope>NUCLEOTIDE SEQUENCE</scope>
    <source>
        <strain evidence="5">CLA-AA-H272</strain>
    </source>
</reference>
<dbReference type="InterPro" id="IPR028082">
    <property type="entry name" value="Peripla_BP_I"/>
</dbReference>
<dbReference type="SMART" id="SM00354">
    <property type="entry name" value="HTH_LACI"/>
    <property type="match status" value="1"/>
</dbReference>
<evidence type="ECO:0000313" key="6">
    <source>
        <dbReference type="Proteomes" id="UP001199319"/>
    </source>
</evidence>
<dbReference type="AlphaFoldDB" id="A0AAE3ABW2"/>
<keyword evidence="3" id="KW-0804">Transcription</keyword>
<comment type="caution">
    <text evidence="5">The sequence shown here is derived from an EMBL/GenBank/DDBJ whole genome shotgun (WGS) entry which is preliminary data.</text>
</comment>
<accession>A0AAE3ABW2</accession>
<dbReference type="SUPFAM" id="SSF47413">
    <property type="entry name" value="lambda repressor-like DNA-binding domains"/>
    <property type="match status" value="1"/>
</dbReference>
<proteinExistence type="predicted"/>
<dbReference type="RefSeq" id="WP_302927591.1">
    <property type="nucleotide sequence ID" value="NZ_JAJEPW010000002.1"/>
</dbReference>